<evidence type="ECO:0000313" key="4">
    <source>
        <dbReference type="Proteomes" id="UP000521676"/>
    </source>
</evidence>
<dbReference type="Gene3D" id="3.30.559.10">
    <property type="entry name" value="Chloramphenicol acetyltransferase-like domain"/>
    <property type="match status" value="1"/>
</dbReference>
<gene>
    <name evidence="2" type="ORF">HXX08_23495</name>
    <name evidence="3" type="ORF">OZ401_004384</name>
</gene>
<dbReference type="EMBL" id="CP128400">
    <property type="protein sequence ID" value="WJW68767.1"/>
    <property type="molecule type" value="Genomic_DNA"/>
</dbReference>
<name>A0A8T7M9M9_9CHLR</name>
<proteinExistence type="predicted"/>
<dbReference type="PANTHER" id="PTHR28037:SF1">
    <property type="entry name" value="ALCOHOL O-ACETYLTRANSFERASE 1-RELATED"/>
    <property type="match status" value="1"/>
</dbReference>
<dbReference type="AlphaFoldDB" id="A0A8T7M9M9"/>
<dbReference type="PANTHER" id="PTHR28037">
    <property type="entry name" value="ALCOHOL O-ACETYLTRANSFERASE 1-RELATED"/>
    <property type="match status" value="1"/>
</dbReference>
<dbReference type="InterPro" id="IPR023213">
    <property type="entry name" value="CAT-like_dom_sf"/>
</dbReference>
<evidence type="ECO:0000313" key="3">
    <source>
        <dbReference type="EMBL" id="WJW68767.1"/>
    </source>
</evidence>
<reference evidence="2 4" key="1">
    <citation type="submission" date="2020-06" db="EMBL/GenBank/DDBJ databases">
        <title>Anoxygenic phototrophic Chloroflexota member uses a Type I reaction center.</title>
        <authorList>
            <person name="Tsuji J.M."/>
            <person name="Shaw N.A."/>
            <person name="Nagashima S."/>
            <person name="Venkiteswaran J."/>
            <person name="Schiff S.L."/>
            <person name="Hanada S."/>
            <person name="Tank M."/>
            <person name="Neufeld J.D."/>
        </authorList>
    </citation>
    <scope>NUCLEOTIDE SEQUENCE [LARGE SCALE GENOMIC DNA]</scope>
    <source>
        <strain evidence="2">L227-S17</strain>
    </source>
</reference>
<sequence>MKPFELARFPKLSQRFPAATQDLLNYLIREVGDQQIHYVFHFSGRLDERRMARAVRLLMELEPTLGCRFVTTGGFPFWQRRKDLDALTLCRVVKTNQPEADMLAFAAEPIDPKVDPLVSACIFRAVTDTLHVRINHVVTDATGARDVCYLLAALYRRLEQQPEFFPKPNKGSRSQQQLLKHLGAEALVKALVSARPSAITWGCPYVEGDTEAERRFVLKHFAPERFAAIRDYGKARGATVNDVLLAAFYRAMAASSAPHAGQAFNVMVPVNLRRFIPEGRTAAICNMTGAVFPSLAYEPGESFEGTLLRTRNAMNQFKVEYPGVGTIALFSMSAKTGFPLIEKAARKIRENTVKTGKSVGVLSNFGITEAARLNFGEVAVVDSYALGPIVYPPGMFIAVSSFKEKLTLSSGFCENATLRDFIEAFLAHMDSELPNPGAPPDPSLRQRITVNQT</sequence>
<dbReference type="SUPFAM" id="SSF52777">
    <property type="entry name" value="CoA-dependent acyltransferases"/>
    <property type="match status" value="2"/>
</dbReference>
<evidence type="ECO:0008006" key="6">
    <source>
        <dbReference type="Google" id="ProtNLM"/>
    </source>
</evidence>
<feature type="region of interest" description="Disordered" evidence="1">
    <location>
        <begin position="432"/>
        <end position="453"/>
    </location>
</feature>
<evidence type="ECO:0000256" key="1">
    <source>
        <dbReference type="SAM" id="MobiDB-lite"/>
    </source>
</evidence>
<dbReference type="EMBL" id="JACATZ010000003">
    <property type="protein sequence ID" value="NWJ48835.1"/>
    <property type="molecule type" value="Genomic_DNA"/>
</dbReference>
<dbReference type="InterPro" id="IPR052058">
    <property type="entry name" value="Alcohol_O-acetyltransferase"/>
</dbReference>
<evidence type="ECO:0000313" key="5">
    <source>
        <dbReference type="Proteomes" id="UP001431572"/>
    </source>
</evidence>
<protein>
    <recommendedName>
        <fullName evidence="6">Condensation domain-containing protein</fullName>
    </recommendedName>
</protein>
<dbReference type="Proteomes" id="UP000521676">
    <property type="component" value="Unassembled WGS sequence"/>
</dbReference>
<reference evidence="3" key="2">
    <citation type="journal article" date="2024" name="Nature">
        <title>Anoxygenic phototroph of the Chloroflexota uses a type I reaction centre.</title>
        <authorList>
            <person name="Tsuji J.M."/>
            <person name="Shaw N.A."/>
            <person name="Nagashima S."/>
            <person name="Venkiteswaran J.J."/>
            <person name="Schiff S.L."/>
            <person name="Watanabe T."/>
            <person name="Fukui M."/>
            <person name="Hanada S."/>
            <person name="Tank M."/>
            <person name="Neufeld J.D."/>
        </authorList>
    </citation>
    <scope>NUCLEOTIDE SEQUENCE</scope>
    <source>
        <strain evidence="3">L227-S17</strain>
    </source>
</reference>
<keyword evidence="5" id="KW-1185">Reference proteome</keyword>
<dbReference type="Proteomes" id="UP001431572">
    <property type="component" value="Chromosome 2"/>
</dbReference>
<organism evidence="2 4">
    <name type="scientific">Candidatus Chlorohelix allophototropha</name>
    <dbReference type="NCBI Taxonomy" id="3003348"/>
    <lineage>
        <taxon>Bacteria</taxon>
        <taxon>Bacillati</taxon>
        <taxon>Chloroflexota</taxon>
        <taxon>Chloroflexia</taxon>
        <taxon>Candidatus Chloroheliales</taxon>
        <taxon>Candidatus Chloroheliaceae</taxon>
        <taxon>Candidatus Chlorohelix</taxon>
    </lineage>
</organism>
<evidence type="ECO:0000313" key="2">
    <source>
        <dbReference type="EMBL" id="NWJ48835.1"/>
    </source>
</evidence>
<dbReference type="RefSeq" id="WP_341470671.1">
    <property type="nucleotide sequence ID" value="NZ_CP128400.1"/>
</dbReference>
<dbReference type="Gene3D" id="3.30.559.30">
    <property type="entry name" value="Nonribosomal peptide synthetase, condensation domain"/>
    <property type="match status" value="1"/>
</dbReference>
<accession>A0A8T7M9M9</accession>